<evidence type="ECO:0000256" key="3">
    <source>
        <dbReference type="PIRSR" id="PIRSR018153-1"/>
    </source>
</evidence>
<comment type="similarity">
    <text evidence="1">Belongs to the glycosyltransferase 15 family.</text>
</comment>
<feature type="active site" description="Nucleophile" evidence="3">
    <location>
        <position position="173"/>
    </location>
</feature>
<reference evidence="4" key="1">
    <citation type="journal article" date="2020" name="Fungal Divers.">
        <title>Resolving the Mortierellaceae phylogeny through synthesis of multi-gene phylogenetics and phylogenomics.</title>
        <authorList>
            <person name="Vandepol N."/>
            <person name="Liber J."/>
            <person name="Desiro A."/>
            <person name="Na H."/>
            <person name="Kennedy M."/>
            <person name="Barry K."/>
            <person name="Grigoriev I.V."/>
            <person name="Miller A.N."/>
            <person name="O'Donnell K."/>
            <person name="Stajich J.E."/>
            <person name="Bonito G."/>
        </authorList>
    </citation>
    <scope>NUCLEOTIDE SEQUENCE</scope>
    <source>
        <strain evidence="4">MES-2147</strain>
    </source>
</reference>
<keyword evidence="5" id="KW-1185">Reference proteome</keyword>
<evidence type="ECO:0000313" key="5">
    <source>
        <dbReference type="Proteomes" id="UP000749646"/>
    </source>
</evidence>
<dbReference type="Proteomes" id="UP000749646">
    <property type="component" value="Unassembled WGS sequence"/>
</dbReference>
<dbReference type="PANTHER" id="PTHR31121">
    <property type="entry name" value="ALPHA-1,2 MANNOSYLTRANSFERASE KTR1"/>
    <property type="match status" value="1"/>
</dbReference>
<dbReference type="SUPFAM" id="SSF53448">
    <property type="entry name" value="Nucleotide-diphospho-sugar transferases"/>
    <property type="match status" value="1"/>
</dbReference>
<dbReference type="GO" id="GO:0005794">
    <property type="term" value="C:Golgi apparatus"/>
    <property type="evidence" value="ECO:0007669"/>
    <property type="project" value="TreeGrafter"/>
</dbReference>
<gene>
    <name evidence="4" type="ORF">BGZ65_002423</name>
</gene>
<sequence>MPLGPKNLERKVKATFVMLVRDKELYGAVSTVQQIEDRFNRHYQYPYVFLNDKPFTNSFKDVMKRASKAEMIFSVVPTDHWSYPPWISQERAAEARDTMKNVIYGYQSGLLVQHEAILPYDYYWRIEPNVKYSCDIEFDPFLYMQNNNKKFGMTNVSSRVDAYSRCHFWSNFEIVDARWMRGDAFQQYFKHLDQAGGFFYERWGDAPVHTIAAALLLSISEIHFFREIGYYHPPFHNCPAEPELQAKCHCDPALNVNRERYTCTSKFLEMANEKRMVYPEELDDYF</sequence>
<dbReference type="PANTHER" id="PTHR31121:SF6">
    <property type="entry name" value="ALPHA-1,2 MANNOSYLTRANSFERASE KTR1"/>
    <property type="match status" value="1"/>
</dbReference>
<dbReference type="InterPro" id="IPR029044">
    <property type="entry name" value="Nucleotide-diphossugar_trans"/>
</dbReference>
<dbReference type="OrthoDB" id="439943at2759"/>
<organism evidence="4 5">
    <name type="scientific">Modicella reniformis</name>
    <dbReference type="NCBI Taxonomy" id="1440133"/>
    <lineage>
        <taxon>Eukaryota</taxon>
        <taxon>Fungi</taxon>
        <taxon>Fungi incertae sedis</taxon>
        <taxon>Mucoromycota</taxon>
        <taxon>Mortierellomycotina</taxon>
        <taxon>Mortierellomycetes</taxon>
        <taxon>Mortierellales</taxon>
        <taxon>Mortierellaceae</taxon>
        <taxon>Modicella</taxon>
    </lineage>
</organism>
<evidence type="ECO:0000313" key="4">
    <source>
        <dbReference type="EMBL" id="KAF9936394.1"/>
    </source>
</evidence>
<dbReference type="InterPro" id="IPR002685">
    <property type="entry name" value="Glyco_trans_15"/>
</dbReference>
<dbReference type="PIRSF" id="PIRSF018153">
    <property type="entry name" value="Glyco_trans_15"/>
    <property type="match status" value="1"/>
</dbReference>
<comment type="caution">
    <text evidence="4">The sequence shown here is derived from an EMBL/GenBank/DDBJ whole genome shotgun (WGS) entry which is preliminary data.</text>
</comment>
<dbReference type="EMBL" id="JAAAHW010009776">
    <property type="protein sequence ID" value="KAF9936394.1"/>
    <property type="molecule type" value="Genomic_DNA"/>
</dbReference>
<accession>A0A9P6IL49</accession>
<evidence type="ECO:0000256" key="2">
    <source>
        <dbReference type="ARBA" id="ARBA00022679"/>
    </source>
</evidence>
<dbReference type="GO" id="GO:0000026">
    <property type="term" value="F:alpha-1,2-mannosyltransferase activity"/>
    <property type="evidence" value="ECO:0007669"/>
    <property type="project" value="TreeGrafter"/>
</dbReference>
<dbReference type="GO" id="GO:0000032">
    <property type="term" value="P:cell wall mannoprotein biosynthetic process"/>
    <property type="evidence" value="ECO:0007669"/>
    <property type="project" value="TreeGrafter"/>
</dbReference>
<dbReference type="Pfam" id="PF01793">
    <property type="entry name" value="Glyco_transf_15"/>
    <property type="match status" value="2"/>
</dbReference>
<proteinExistence type="inferred from homology"/>
<keyword evidence="2" id="KW-0808">Transferase</keyword>
<evidence type="ECO:0000256" key="1">
    <source>
        <dbReference type="ARBA" id="ARBA00007677"/>
    </source>
</evidence>
<dbReference type="AlphaFoldDB" id="A0A9P6IL49"/>
<dbReference type="Gene3D" id="3.90.550.10">
    <property type="entry name" value="Spore Coat Polysaccharide Biosynthesis Protein SpsA, Chain A"/>
    <property type="match status" value="2"/>
</dbReference>
<dbReference type="GO" id="GO:0006487">
    <property type="term" value="P:protein N-linked glycosylation"/>
    <property type="evidence" value="ECO:0007669"/>
    <property type="project" value="TreeGrafter"/>
</dbReference>
<protein>
    <submittedName>
        <fullName evidence="4">Uncharacterized protein</fullName>
    </submittedName>
</protein>
<dbReference type="GO" id="GO:0016020">
    <property type="term" value="C:membrane"/>
    <property type="evidence" value="ECO:0007669"/>
    <property type="project" value="InterPro"/>
</dbReference>
<name>A0A9P6IL49_9FUNG</name>